<sequence length="110" mass="13567">MGCDLLGSFVYYNQGKNYYNLNQNQDQIKSKQQLSQRIFVLTEKPKQNKKFYILYELCKFKIKTTEYQNQLEHFKKSKRIFNLLFKLIKIIWKSFQNYLKRQFYLSKLIL</sequence>
<keyword evidence="2" id="KW-1185">Reference proteome</keyword>
<comment type="caution">
    <text evidence="1">The sequence shown here is derived from an EMBL/GenBank/DDBJ whole genome shotgun (WGS) entry which is preliminary data.</text>
</comment>
<reference evidence="1" key="1">
    <citation type="submission" date="2021-01" db="EMBL/GenBank/DDBJ databases">
        <authorList>
            <consortium name="Genoscope - CEA"/>
            <person name="William W."/>
        </authorList>
    </citation>
    <scope>NUCLEOTIDE SEQUENCE</scope>
</reference>
<evidence type="ECO:0000313" key="2">
    <source>
        <dbReference type="Proteomes" id="UP000692954"/>
    </source>
</evidence>
<gene>
    <name evidence="1" type="ORF">PSON_ATCC_30995.1.T0470066</name>
</gene>
<dbReference type="Proteomes" id="UP000692954">
    <property type="component" value="Unassembled WGS sequence"/>
</dbReference>
<evidence type="ECO:0000313" key="1">
    <source>
        <dbReference type="EMBL" id="CAD8084597.1"/>
    </source>
</evidence>
<organism evidence="1 2">
    <name type="scientific">Paramecium sonneborni</name>
    <dbReference type="NCBI Taxonomy" id="65129"/>
    <lineage>
        <taxon>Eukaryota</taxon>
        <taxon>Sar</taxon>
        <taxon>Alveolata</taxon>
        <taxon>Ciliophora</taxon>
        <taxon>Intramacronucleata</taxon>
        <taxon>Oligohymenophorea</taxon>
        <taxon>Peniculida</taxon>
        <taxon>Parameciidae</taxon>
        <taxon>Paramecium</taxon>
    </lineage>
</organism>
<name>A0A8S1MU96_9CILI</name>
<proteinExistence type="predicted"/>
<accession>A0A8S1MU96</accession>
<dbReference type="EMBL" id="CAJJDN010000047">
    <property type="protein sequence ID" value="CAD8084597.1"/>
    <property type="molecule type" value="Genomic_DNA"/>
</dbReference>
<protein>
    <submittedName>
        <fullName evidence="1">Uncharacterized protein</fullName>
    </submittedName>
</protein>
<dbReference type="AlphaFoldDB" id="A0A8S1MU96"/>